<feature type="region of interest" description="Disordered" evidence="6">
    <location>
        <begin position="262"/>
        <end position="283"/>
    </location>
</feature>
<dbReference type="WBParaSite" id="ALUE_0000294801-mRNA-1">
    <property type="protein sequence ID" value="ALUE_0000294801-mRNA-1"/>
    <property type="gene ID" value="ALUE_0000294801"/>
</dbReference>
<feature type="transmembrane region" description="Helical" evidence="7">
    <location>
        <begin position="12"/>
        <end position="38"/>
    </location>
</feature>
<evidence type="ECO:0000256" key="4">
    <source>
        <dbReference type="ARBA" id="ARBA00022989"/>
    </source>
</evidence>
<organism evidence="8 9">
    <name type="scientific">Ascaris lumbricoides</name>
    <name type="common">Giant roundworm</name>
    <dbReference type="NCBI Taxonomy" id="6252"/>
    <lineage>
        <taxon>Eukaryota</taxon>
        <taxon>Metazoa</taxon>
        <taxon>Ecdysozoa</taxon>
        <taxon>Nematoda</taxon>
        <taxon>Chromadorea</taxon>
        <taxon>Rhabditida</taxon>
        <taxon>Spirurina</taxon>
        <taxon>Ascaridomorpha</taxon>
        <taxon>Ascaridoidea</taxon>
        <taxon>Ascarididae</taxon>
        <taxon>Ascaris</taxon>
    </lineage>
</organism>
<feature type="compositionally biased region" description="Basic and acidic residues" evidence="6">
    <location>
        <begin position="223"/>
        <end position="233"/>
    </location>
</feature>
<reference evidence="9" key="1">
    <citation type="submission" date="2023-03" db="UniProtKB">
        <authorList>
            <consortium name="WormBaseParasite"/>
        </authorList>
    </citation>
    <scope>IDENTIFICATION</scope>
</reference>
<feature type="region of interest" description="Disordered" evidence="6">
    <location>
        <begin position="223"/>
        <end position="249"/>
    </location>
</feature>
<comment type="subcellular location">
    <subcellularLocation>
        <location evidence="1">Membrane</location>
        <topology evidence="1">Multi-pass membrane protein</topology>
    </subcellularLocation>
</comment>
<keyword evidence="8" id="KW-1185">Reference proteome</keyword>
<dbReference type="Proteomes" id="UP000036681">
    <property type="component" value="Unplaced"/>
</dbReference>
<comment type="similarity">
    <text evidence="2">Belongs to the TMEM200 family.</text>
</comment>
<evidence type="ECO:0000256" key="5">
    <source>
        <dbReference type="ARBA" id="ARBA00023136"/>
    </source>
</evidence>
<feature type="region of interest" description="Disordered" evidence="6">
    <location>
        <begin position="371"/>
        <end position="398"/>
    </location>
</feature>
<protein>
    <submittedName>
        <fullName evidence="9">Transmembrane protein 200B</fullName>
    </submittedName>
</protein>
<dbReference type="PANTHER" id="PTHR31815">
    <property type="entry name" value="AGAP005329-PA"/>
    <property type="match status" value="1"/>
</dbReference>
<dbReference type="GO" id="GO:0016020">
    <property type="term" value="C:membrane"/>
    <property type="evidence" value="ECO:0007669"/>
    <property type="project" value="UniProtKB-SubCell"/>
</dbReference>
<evidence type="ECO:0000256" key="2">
    <source>
        <dbReference type="ARBA" id="ARBA00005308"/>
    </source>
</evidence>
<evidence type="ECO:0000313" key="8">
    <source>
        <dbReference type="Proteomes" id="UP000036681"/>
    </source>
</evidence>
<evidence type="ECO:0000256" key="6">
    <source>
        <dbReference type="SAM" id="MobiDB-lite"/>
    </source>
</evidence>
<feature type="compositionally biased region" description="Low complexity" evidence="6">
    <location>
        <begin position="262"/>
        <end position="271"/>
    </location>
</feature>
<keyword evidence="3 7" id="KW-0812">Transmembrane</keyword>
<dbReference type="AlphaFoldDB" id="A0A9J2P0N8"/>
<dbReference type="InterPro" id="IPR018787">
    <property type="entry name" value="DUF2371_TMEM200"/>
</dbReference>
<evidence type="ECO:0000256" key="7">
    <source>
        <dbReference type="SAM" id="Phobius"/>
    </source>
</evidence>
<dbReference type="Pfam" id="PF10177">
    <property type="entry name" value="DUF2371"/>
    <property type="match status" value="1"/>
</dbReference>
<dbReference type="PANTHER" id="PTHR31815:SF1">
    <property type="entry name" value="TRANSMEMBRANE PROTEIN 200C"/>
    <property type="match status" value="1"/>
</dbReference>
<evidence type="ECO:0000256" key="1">
    <source>
        <dbReference type="ARBA" id="ARBA00004141"/>
    </source>
</evidence>
<proteinExistence type="inferred from homology"/>
<keyword evidence="5 7" id="KW-0472">Membrane</keyword>
<accession>A0A9J2P0N8</accession>
<keyword evidence="4 7" id="KW-1133">Transmembrane helix</keyword>
<evidence type="ECO:0000256" key="3">
    <source>
        <dbReference type="ARBA" id="ARBA00022692"/>
    </source>
</evidence>
<name>A0A9J2P0N8_ASCLU</name>
<evidence type="ECO:0000313" key="9">
    <source>
        <dbReference type="WBParaSite" id="ALUE_0000294801-mRNA-1"/>
    </source>
</evidence>
<sequence>MNKGFGILVKTLWAACRAVVFGAIVIVVGMLMTVVGYFDVDLAQEERYNKETDEKEIVINLSKRYQLKSLQYVGPILMGVGSFILIIACVITLESRDKHAQIIHEESKELRKKQSANMHAEEFATSAQTTTTEIHHWKPKYLQLPRIDSSDSKRRVAFKIHRSYRFWQPETCLDSSTSAFVVFDESCHYMMKCSNFLDLIATTTRKLYHRLMEDYYNEMYHETPKNDSKRDECFSTPNDNRCKRDSTQQSVVAEVHVRPRSSLGSSSSVFTSPPPLSGTKTAHAEDVNRRTLSSAAALSVASIGAESANTSTTTRQAFSVDLPTTEKMPSAVLRMAHPKTAHLTPLDVRTAPIAQTDTDLYMSSSCSSLDVSKAPGSSRQLSETLAHSCTLPNGTEMR</sequence>
<feature type="transmembrane region" description="Helical" evidence="7">
    <location>
        <begin position="72"/>
        <end position="93"/>
    </location>
</feature>